<keyword evidence="3" id="KW-1185">Reference proteome</keyword>
<accession>A0A226F5Q2</accession>
<reference evidence="2 3" key="1">
    <citation type="submission" date="2015-12" db="EMBL/GenBank/DDBJ databases">
        <title>The genome of Folsomia candida.</title>
        <authorList>
            <person name="Faddeeva A."/>
            <person name="Derks M.F."/>
            <person name="Anvar Y."/>
            <person name="Smit S."/>
            <person name="Van Straalen N."/>
            <person name="Roelofs D."/>
        </authorList>
    </citation>
    <scope>NUCLEOTIDE SEQUENCE [LARGE SCALE GENOMIC DNA]</scope>
    <source>
        <strain evidence="2 3">VU population</strain>
        <tissue evidence="2">Whole body</tissue>
    </source>
</reference>
<sequence length="673" mass="76814">MEIASRRAIKLLNSIPLSYKIPPIFGLSNSSKIKLGLFKVEYFWLLVLSLGNVLYTILITILVLKLVLNESPDVSKGRIFFFFILNIIGTVNSVYNILIYVDHKRLNWIAREIRVLLCQQKHRNGGSKISEQIWTFLIQNTIVSTYILLLLFIPLPFFGKMDPFYHILRLSTFSEFGSTLYGKIFRSIVLGLISLHWAVCSVRIVLYFAIYIFFATEIFAALLKDIKQHEGILKADTAIYKSISIIIHRCNAAVNETVAVAVAGAGGIFVCAMCATIRYYDRSPLLTYLVFPGTAQLMLVLVSFVLTIAGGVDARSRNVLKIYEVNNSSLCGFFPFSVITSPNKSSISVSSSPWYKSPPQIWLLTLIFTELAPSFIIICFAHNVYKSVLEEFQNQGRNTFITINVAWGLCSVVNPIAIRLHSLMSKGRFLQFWDNFSKLIENFQDPDDEQYVYIYLKYLRIKFILHLISQVTISFVESWIYLSYGISVEGSLEGIGLISSLQDWTFSLNGILSLFWFHGLIYFVSSYNFCMSRLLARLEREDENRNRANRKVRMEKLVQDYIAMDHSLLIFTLYFYWLANSASSLEENSKLFCKLIKYSNFELDNGSCDGGCGKDLQIIFMRLEKNKFDHSGLEPIAIRNSVIDLNLRLQLSMIAAMTTYLVIIVQFQAGDTS</sequence>
<comment type="caution">
    <text evidence="2">The sequence shown here is derived from an EMBL/GenBank/DDBJ whole genome shotgun (WGS) entry which is preliminary data.</text>
</comment>
<feature type="transmembrane region" description="Helical" evidence="1">
    <location>
        <begin position="649"/>
        <end position="667"/>
    </location>
</feature>
<protein>
    <submittedName>
        <fullName evidence="2">Uncharacterized protein</fullName>
    </submittedName>
</protein>
<dbReference type="AlphaFoldDB" id="A0A226F5Q2"/>
<organism evidence="2 3">
    <name type="scientific">Folsomia candida</name>
    <name type="common">Springtail</name>
    <dbReference type="NCBI Taxonomy" id="158441"/>
    <lineage>
        <taxon>Eukaryota</taxon>
        <taxon>Metazoa</taxon>
        <taxon>Ecdysozoa</taxon>
        <taxon>Arthropoda</taxon>
        <taxon>Hexapoda</taxon>
        <taxon>Collembola</taxon>
        <taxon>Entomobryomorpha</taxon>
        <taxon>Isotomoidea</taxon>
        <taxon>Isotomidae</taxon>
        <taxon>Proisotominae</taxon>
        <taxon>Folsomia</taxon>
    </lineage>
</organism>
<evidence type="ECO:0000256" key="1">
    <source>
        <dbReference type="SAM" id="Phobius"/>
    </source>
</evidence>
<feature type="transmembrane region" description="Helical" evidence="1">
    <location>
        <begin position="79"/>
        <end position="101"/>
    </location>
</feature>
<feature type="transmembrane region" description="Helical" evidence="1">
    <location>
        <begin position="514"/>
        <end position="536"/>
    </location>
</feature>
<gene>
    <name evidence="2" type="ORF">Fcan01_01602</name>
</gene>
<feature type="transmembrane region" description="Helical" evidence="1">
    <location>
        <begin position="204"/>
        <end position="223"/>
    </location>
</feature>
<feature type="transmembrane region" description="Helical" evidence="1">
    <location>
        <begin position="133"/>
        <end position="159"/>
    </location>
</feature>
<feature type="transmembrane region" description="Helical" evidence="1">
    <location>
        <begin position="286"/>
        <end position="312"/>
    </location>
</feature>
<proteinExistence type="predicted"/>
<keyword evidence="1" id="KW-0812">Transmembrane</keyword>
<dbReference type="Proteomes" id="UP000198287">
    <property type="component" value="Unassembled WGS sequence"/>
</dbReference>
<feature type="transmembrane region" description="Helical" evidence="1">
    <location>
        <begin position="258"/>
        <end position="280"/>
    </location>
</feature>
<evidence type="ECO:0000313" key="3">
    <source>
        <dbReference type="Proteomes" id="UP000198287"/>
    </source>
</evidence>
<evidence type="ECO:0000313" key="2">
    <source>
        <dbReference type="EMBL" id="OXA64764.1"/>
    </source>
</evidence>
<feature type="transmembrane region" description="Helical" evidence="1">
    <location>
        <begin position="463"/>
        <end position="482"/>
    </location>
</feature>
<dbReference type="OrthoDB" id="6604268at2759"/>
<keyword evidence="1" id="KW-0472">Membrane</keyword>
<feature type="transmembrane region" description="Helical" evidence="1">
    <location>
        <begin position="42"/>
        <end position="67"/>
    </location>
</feature>
<dbReference type="EMBL" id="LNIX01000001">
    <property type="protein sequence ID" value="OXA64764.1"/>
    <property type="molecule type" value="Genomic_DNA"/>
</dbReference>
<feature type="transmembrane region" description="Helical" evidence="1">
    <location>
        <begin position="400"/>
        <end position="418"/>
    </location>
</feature>
<keyword evidence="1" id="KW-1133">Transmembrane helix</keyword>
<feature type="transmembrane region" description="Helical" evidence="1">
    <location>
        <begin position="361"/>
        <end position="385"/>
    </location>
</feature>
<name>A0A226F5Q2_FOLCA</name>